<protein>
    <recommendedName>
        <fullName evidence="1">DnaD N-terminal domain-containing protein</fullName>
    </recommendedName>
</protein>
<reference evidence="2" key="1">
    <citation type="journal article" date="2015" name="Nature">
        <title>Complex archaea that bridge the gap between prokaryotes and eukaryotes.</title>
        <authorList>
            <person name="Spang A."/>
            <person name="Saw J.H."/>
            <person name="Jorgensen S.L."/>
            <person name="Zaremba-Niedzwiedzka K."/>
            <person name="Martijn J."/>
            <person name="Lind A.E."/>
            <person name="van Eijk R."/>
            <person name="Schleper C."/>
            <person name="Guy L."/>
            <person name="Ettema T.J."/>
        </authorList>
    </citation>
    <scope>NUCLEOTIDE SEQUENCE</scope>
</reference>
<dbReference type="InterPro" id="IPR036388">
    <property type="entry name" value="WH-like_DNA-bd_sf"/>
</dbReference>
<dbReference type="Gene3D" id="1.10.10.10">
    <property type="entry name" value="Winged helix-like DNA-binding domain superfamily/Winged helix DNA-binding domain"/>
    <property type="match status" value="1"/>
</dbReference>
<comment type="caution">
    <text evidence="2">The sequence shown here is derived from an EMBL/GenBank/DDBJ whole genome shotgun (WGS) entry which is preliminary data.</text>
</comment>
<feature type="domain" description="DnaD N-terminal" evidence="1">
    <location>
        <begin position="49"/>
        <end position="146"/>
    </location>
</feature>
<evidence type="ECO:0000313" key="2">
    <source>
        <dbReference type="EMBL" id="KKM87242.1"/>
    </source>
</evidence>
<dbReference type="InterPro" id="IPR053843">
    <property type="entry name" value="DnaD_N"/>
</dbReference>
<organism evidence="2">
    <name type="scientific">marine sediment metagenome</name>
    <dbReference type="NCBI Taxonomy" id="412755"/>
    <lineage>
        <taxon>unclassified sequences</taxon>
        <taxon>metagenomes</taxon>
        <taxon>ecological metagenomes</taxon>
    </lineage>
</organism>
<dbReference type="AlphaFoldDB" id="A0A0F9P149"/>
<name>A0A0F9P149_9ZZZZ</name>
<dbReference type="EMBL" id="LAZR01007130">
    <property type="protein sequence ID" value="KKM87242.1"/>
    <property type="molecule type" value="Genomic_DNA"/>
</dbReference>
<dbReference type="InterPro" id="IPR036390">
    <property type="entry name" value="WH_DNA-bd_sf"/>
</dbReference>
<sequence>MQGVKQKMKLEYYPERKLYKLKDIKKQEEQKEIVITMEDVLLDGGFTMIPNLLIDNYKKIGLEDRHLVLIICLMKYAHVKKRPYPSQKTIADIMQKDERTTRRIIHELKEMGLIEIFKRYYQQDGTNPRRISNVYSLKGLIKKLVVVSKE</sequence>
<dbReference type="SUPFAM" id="SSF46785">
    <property type="entry name" value="Winged helix' DNA-binding domain"/>
    <property type="match status" value="1"/>
</dbReference>
<accession>A0A0F9P149</accession>
<dbReference type="Pfam" id="PF21984">
    <property type="entry name" value="DnaD_N"/>
    <property type="match status" value="1"/>
</dbReference>
<proteinExistence type="predicted"/>
<gene>
    <name evidence="2" type="ORF">LCGC14_1270850</name>
</gene>
<evidence type="ECO:0000259" key="1">
    <source>
        <dbReference type="Pfam" id="PF21984"/>
    </source>
</evidence>